<feature type="chain" id="PRO_5003685422" description="DUF5977 domain-containing protein" evidence="1">
    <location>
        <begin position="23"/>
        <end position="361"/>
    </location>
</feature>
<accession>I4A212</accession>
<keyword evidence="1" id="KW-0732">Signal</keyword>
<sequence>MRNRSTIKFSIILSLVSLFVNAQNVVMKALDAPNTKTIIVSYQKDFKRDNCEEGYGETVTYRKDIVYKVSEFALPEEKKKEEKRALEQAKQLVEKEGQDFVNNVGQCLKTDIDPTSLSFVAIRNVYESIPTVCSEIVTEKEIKAYSSISQQDAEEKVDKLVKQFQEEQTNHRSGGCLRLAPELLLAKCQFTYGSSTYFVMYNYFKIFPAYVKRDAYNDVIERVFMGDDSKDPYYNPNSDYYDEVGKSSMIQWCRDKVAEAGGEIITSPGGLKVFLSGFRVNYFDAPLNHGISELSEQDRQDLDYFKNDLWWYWGIKYWEGQIQHHYLDFYSSPGRVWTGQGYGYVQGDIAPPACPVCTSGN</sequence>
<name>I4A212_ORNRL</name>
<feature type="domain" description="DUF5977" evidence="2">
    <location>
        <begin position="142"/>
        <end position="176"/>
    </location>
</feature>
<dbReference type="eggNOG" id="ENOG5033RBZ">
    <property type="taxonomic scope" value="Bacteria"/>
</dbReference>
<dbReference type="EMBL" id="CP003283">
    <property type="protein sequence ID" value="AFL97996.1"/>
    <property type="molecule type" value="Genomic_DNA"/>
</dbReference>
<dbReference type="PATRIC" id="fig|867902.3.peg.1793"/>
<dbReference type="HOGENOM" id="CLU_766908_0_0_10"/>
<evidence type="ECO:0000313" key="4">
    <source>
        <dbReference type="Proteomes" id="UP000006051"/>
    </source>
</evidence>
<keyword evidence="4" id="KW-1185">Reference proteome</keyword>
<feature type="signal peptide" evidence="1">
    <location>
        <begin position="1"/>
        <end position="22"/>
    </location>
</feature>
<dbReference type="InterPro" id="IPR046020">
    <property type="entry name" value="DUF5977"/>
</dbReference>
<evidence type="ECO:0000313" key="3">
    <source>
        <dbReference type="EMBL" id="AFL97996.1"/>
    </source>
</evidence>
<proteinExistence type="predicted"/>
<evidence type="ECO:0000256" key="1">
    <source>
        <dbReference type="SAM" id="SignalP"/>
    </source>
</evidence>
<feature type="domain" description="DUF5977" evidence="2">
    <location>
        <begin position="42"/>
        <end position="107"/>
    </location>
</feature>
<dbReference type="AlphaFoldDB" id="I4A212"/>
<protein>
    <recommendedName>
        <fullName evidence="2">DUF5977 domain-containing protein</fullName>
    </recommendedName>
</protein>
<gene>
    <name evidence="3" type="ordered locus">Ornrh_1849</name>
</gene>
<dbReference type="Proteomes" id="UP000006051">
    <property type="component" value="Chromosome"/>
</dbReference>
<reference evidence="3 4" key="1">
    <citation type="submission" date="2012-06" db="EMBL/GenBank/DDBJ databases">
        <title>The complete genome of Ornithobacterium rhinotracheale DSM 15997.</title>
        <authorList>
            <consortium name="US DOE Joint Genome Institute (JGI-PGF)"/>
            <person name="Lucas S."/>
            <person name="Copeland A."/>
            <person name="Lapidus A."/>
            <person name="Goodwin L."/>
            <person name="Pitluck S."/>
            <person name="Peters L."/>
            <person name="Mikhailova N."/>
            <person name="Teshima H."/>
            <person name="Kyrpides N."/>
            <person name="Mavromatis K."/>
            <person name="Pagani I."/>
            <person name="Ivanova N."/>
            <person name="Ovchinnikova G."/>
            <person name="Zeytun A."/>
            <person name="Detter J.C."/>
            <person name="Han C."/>
            <person name="Land M."/>
            <person name="Hauser L."/>
            <person name="Markowitz V."/>
            <person name="Cheng J.-F."/>
            <person name="Hugenholtz P."/>
            <person name="Woyke T."/>
            <person name="Wu D."/>
            <person name="Lang E."/>
            <person name="Kopitz M."/>
            <person name="Brambilla E."/>
            <person name="Klenk H.-P."/>
            <person name="Eisen J.A."/>
        </authorList>
    </citation>
    <scope>NUCLEOTIDE SEQUENCE [LARGE SCALE GENOMIC DNA]</scope>
    <source>
        <strain evidence="4">ATCC 51463 / DSM 15997 / CCUG 23171 / LMG 9086</strain>
    </source>
</reference>
<evidence type="ECO:0000259" key="2">
    <source>
        <dbReference type="Pfam" id="PF19404"/>
    </source>
</evidence>
<organism evidence="3 4">
    <name type="scientific">Ornithobacterium rhinotracheale (strain ATCC 51463 / DSM 15997 / CCUG 23171 / CIP 104009 / LMG 9086)</name>
    <dbReference type="NCBI Taxonomy" id="867902"/>
    <lineage>
        <taxon>Bacteria</taxon>
        <taxon>Pseudomonadati</taxon>
        <taxon>Bacteroidota</taxon>
        <taxon>Flavobacteriia</taxon>
        <taxon>Flavobacteriales</taxon>
        <taxon>Weeksellaceae</taxon>
        <taxon>Ornithobacterium</taxon>
    </lineage>
</organism>
<dbReference type="STRING" id="867902.Ornrh_1849"/>
<dbReference type="KEGG" id="orh:Ornrh_1849"/>
<dbReference type="Pfam" id="PF19404">
    <property type="entry name" value="DUF5977"/>
    <property type="match status" value="2"/>
</dbReference>